<feature type="transmembrane region" description="Helical" evidence="1">
    <location>
        <begin position="104"/>
        <end position="126"/>
    </location>
</feature>
<evidence type="ECO:0000313" key="2">
    <source>
        <dbReference type="EMBL" id="HIZ35734.1"/>
    </source>
</evidence>
<evidence type="ECO:0000313" key="3">
    <source>
        <dbReference type="Proteomes" id="UP000824037"/>
    </source>
</evidence>
<keyword evidence="1" id="KW-0472">Membrane</keyword>
<comment type="caution">
    <text evidence="2">The sequence shown here is derived from an EMBL/GenBank/DDBJ whole genome shotgun (WGS) entry which is preliminary data.</text>
</comment>
<dbReference type="InterPro" id="IPR007165">
    <property type="entry name" value="Phage_holin_4_2"/>
</dbReference>
<dbReference type="AlphaFoldDB" id="A0A9D2EDQ6"/>
<feature type="transmembrane region" description="Helical" evidence="1">
    <location>
        <begin position="67"/>
        <end position="92"/>
    </location>
</feature>
<evidence type="ECO:0000256" key="1">
    <source>
        <dbReference type="SAM" id="Phobius"/>
    </source>
</evidence>
<gene>
    <name evidence="2" type="ORF">H9815_08140</name>
</gene>
<reference evidence="2" key="1">
    <citation type="journal article" date="2021" name="PeerJ">
        <title>Extensive microbial diversity within the chicken gut microbiome revealed by metagenomics and culture.</title>
        <authorList>
            <person name="Gilroy R."/>
            <person name="Ravi A."/>
            <person name="Getino M."/>
            <person name="Pursley I."/>
            <person name="Horton D.L."/>
            <person name="Alikhan N.F."/>
            <person name="Baker D."/>
            <person name="Gharbi K."/>
            <person name="Hall N."/>
            <person name="Watson M."/>
            <person name="Adriaenssens E.M."/>
            <person name="Foster-Nyarko E."/>
            <person name="Jarju S."/>
            <person name="Secka A."/>
            <person name="Antonio M."/>
            <person name="Oren A."/>
            <person name="Chaudhuri R.R."/>
            <person name="La Ragione R."/>
            <person name="Hildebrand F."/>
            <person name="Pallen M.J."/>
        </authorList>
    </citation>
    <scope>NUCLEOTIDE SEQUENCE</scope>
    <source>
        <strain evidence="2">ChiGjej4B4-7305</strain>
    </source>
</reference>
<accession>A0A9D2EDQ6</accession>
<dbReference type="PANTHER" id="PTHR37309">
    <property type="entry name" value="SLR0284 PROTEIN"/>
    <property type="match status" value="1"/>
</dbReference>
<keyword evidence="1" id="KW-1133">Transmembrane helix</keyword>
<name>A0A9D2EDQ6_9MICO</name>
<dbReference type="Pfam" id="PF04020">
    <property type="entry name" value="Phage_holin_4_2"/>
    <property type="match status" value="1"/>
</dbReference>
<feature type="transmembrane region" description="Helical" evidence="1">
    <location>
        <begin position="7"/>
        <end position="28"/>
    </location>
</feature>
<feature type="transmembrane region" description="Helical" evidence="1">
    <location>
        <begin position="40"/>
        <end position="58"/>
    </location>
</feature>
<dbReference type="Proteomes" id="UP000824037">
    <property type="component" value="Unassembled WGS sequence"/>
</dbReference>
<proteinExistence type="predicted"/>
<organism evidence="2 3">
    <name type="scientific">Candidatus Ruania gallistercoris</name>
    <dbReference type="NCBI Taxonomy" id="2838746"/>
    <lineage>
        <taxon>Bacteria</taxon>
        <taxon>Bacillati</taxon>
        <taxon>Actinomycetota</taxon>
        <taxon>Actinomycetes</taxon>
        <taxon>Micrococcales</taxon>
        <taxon>Ruaniaceae</taxon>
        <taxon>Ruania</taxon>
    </lineage>
</organism>
<reference evidence="2" key="2">
    <citation type="submission" date="2021-04" db="EMBL/GenBank/DDBJ databases">
        <authorList>
            <person name="Gilroy R."/>
        </authorList>
    </citation>
    <scope>NUCLEOTIDE SEQUENCE</scope>
    <source>
        <strain evidence="2">ChiGjej4B4-7305</strain>
    </source>
</reference>
<dbReference type="PANTHER" id="PTHR37309:SF1">
    <property type="entry name" value="SLR0284 PROTEIN"/>
    <property type="match status" value="1"/>
</dbReference>
<keyword evidence="1" id="KW-0812">Transmembrane</keyword>
<sequence length="136" mass="14959">MRFVIKVLINGIALWLTSLWVSGMDFIVDTGLTDSAALDTVIVVALVAAVFTLVNAIVKPIVKVVSFLFYILTLGLFFLVVNALMLLLTSWITTFTDYGLRVEGFWTAVLAALIISIISLILTVILPDGKRRDQAR</sequence>
<protein>
    <submittedName>
        <fullName evidence="2">Phage holin family protein</fullName>
    </submittedName>
</protein>
<dbReference type="EMBL" id="DXBY01000137">
    <property type="protein sequence ID" value="HIZ35734.1"/>
    <property type="molecule type" value="Genomic_DNA"/>
</dbReference>